<name>B2II16_BEII9</name>
<keyword evidence="3" id="KW-1185">Reference proteome</keyword>
<dbReference type="SMART" id="SM00849">
    <property type="entry name" value="Lactamase_B"/>
    <property type="match status" value="1"/>
</dbReference>
<evidence type="ECO:0000259" key="1">
    <source>
        <dbReference type="SMART" id="SM00849"/>
    </source>
</evidence>
<dbReference type="OrthoDB" id="9788263at2"/>
<proteinExistence type="predicted"/>
<dbReference type="InterPro" id="IPR036388">
    <property type="entry name" value="WH-like_DNA-bd_sf"/>
</dbReference>
<dbReference type="SUPFAM" id="SSF56281">
    <property type="entry name" value="Metallo-hydrolase/oxidoreductase"/>
    <property type="match status" value="1"/>
</dbReference>
<dbReference type="InterPro" id="IPR036866">
    <property type="entry name" value="RibonucZ/Hydroxyglut_hydro"/>
</dbReference>
<dbReference type="HOGENOM" id="CLU_048478_2_1_5"/>
<reference evidence="2 3" key="2">
    <citation type="journal article" date="2010" name="J. Bacteriol.">
        <title>Complete genome sequence of Beijerinckia indica subsp. indica.</title>
        <authorList>
            <person name="Tamas I."/>
            <person name="Dedysh S.N."/>
            <person name="Liesack W."/>
            <person name="Stott M.B."/>
            <person name="Alam M."/>
            <person name="Murrell J.C."/>
            <person name="Dunfield P.F."/>
        </authorList>
    </citation>
    <scope>NUCLEOTIDE SEQUENCE [LARGE SCALE GENOMIC DNA]</scope>
    <source>
        <strain evidence="3">ATCC 9039 / DSM 1715 / NCIMB 8712</strain>
    </source>
</reference>
<dbReference type="PANTHER" id="PTHR23131">
    <property type="entry name" value="ENDORIBONUCLEASE LACTB2"/>
    <property type="match status" value="1"/>
</dbReference>
<dbReference type="InterPro" id="IPR050662">
    <property type="entry name" value="Sec-metab_biosynth-thioest"/>
</dbReference>
<dbReference type="STRING" id="395963.Bind_0953"/>
<gene>
    <name evidence="2" type="ordered locus">Bind_0953</name>
</gene>
<dbReference type="Pfam" id="PF00753">
    <property type="entry name" value="Lactamase_B"/>
    <property type="match status" value="1"/>
</dbReference>
<accession>B2II16</accession>
<dbReference type="eggNOG" id="COG0491">
    <property type="taxonomic scope" value="Bacteria"/>
</dbReference>
<dbReference type="Proteomes" id="UP000001695">
    <property type="component" value="Chromosome"/>
</dbReference>
<reference evidence="3" key="1">
    <citation type="submission" date="2008-03" db="EMBL/GenBank/DDBJ databases">
        <title>Complete sequence of chromosome of Beijerinckia indica subsp. indica ATCC 9039.</title>
        <authorList>
            <consortium name="US DOE Joint Genome Institute"/>
            <person name="Copeland A."/>
            <person name="Lucas S."/>
            <person name="Lapidus A."/>
            <person name="Glavina del Rio T."/>
            <person name="Dalin E."/>
            <person name="Tice H."/>
            <person name="Bruce D."/>
            <person name="Goodwin L."/>
            <person name="Pitluck S."/>
            <person name="LaButti K."/>
            <person name="Schmutz J."/>
            <person name="Larimer F."/>
            <person name="Land M."/>
            <person name="Hauser L."/>
            <person name="Kyrpides N."/>
            <person name="Mikhailova N."/>
            <person name="Dunfield P.F."/>
            <person name="Dedysh S.N."/>
            <person name="Liesack W."/>
            <person name="Saw J.H."/>
            <person name="Alam M."/>
            <person name="Chen Y."/>
            <person name="Murrell J.C."/>
            <person name="Richardson P."/>
        </authorList>
    </citation>
    <scope>NUCLEOTIDE SEQUENCE [LARGE SCALE GENOMIC DNA]</scope>
    <source>
        <strain evidence="3">ATCC 9039 / DSM 1715 / NCIMB 8712</strain>
    </source>
</reference>
<dbReference type="PANTHER" id="PTHR23131:SF0">
    <property type="entry name" value="ENDORIBONUCLEASE LACTB2"/>
    <property type="match status" value="1"/>
</dbReference>
<evidence type="ECO:0000313" key="2">
    <source>
        <dbReference type="EMBL" id="ACB94599.1"/>
    </source>
</evidence>
<evidence type="ECO:0000313" key="3">
    <source>
        <dbReference type="Proteomes" id="UP000001695"/>
    </source>
</evidence>
<dbReference type="Gene3D" id="1.10.10.10">
    <property type="entry name" value="Winged helix-like DNA-binding domain superfamily/Winged helix DNA-binding domain"/>
    <property type="match status" value="1"/>
</dbReference>
<dbReference type="Pfam" id="PF17778">
    <property type="entry name" value="WHD_BLACT"/>
    <property type="match status" value="1"/>
</dbReference>
<dbReference type="AlphaFoldDB" id="B2II16"/>
<sequence>MNDSMFLDSTRLDPTREAAPGELIQLTPLVRRILAGNASAMTYKGTCTYVIGHGEVSVIDPGPEDPDHIKALLTALKGESIAQILVTHTHRDHSPGARLLSKATGAPIYGCALPSPARPMSASEWDRFKKSHDLDYEPTSILSDGQRLAGMDHTFTVIATPGHTTNHLVFALEEEASLFSGDHVMGWATTVIAPPDGKLSTYMASLEKLRARKDELYWPAHGGPVMEPQRLLRGFIQHRHQREMAILNRLEAGDQTCETIVQNVYGNLGPGLQGAAALSVLAHLEDLAESGRVTISGDGGIEGHFGLA</sequence>
<organism evidence="2 3">
    <name type="scientific">Beijerinckia indica subsp. indica (strain ATCC 9039 / DSM 1715 / NCIMB 8712)</name>
    <dbReference type="NCBI Taxonomy" id="395963"/>
    <lineage>
        <taxon>Bacteria</taxon>
        <taxon>Pseudomonadati</taxon>
        <taxon>Pseudomonadota</taxon>
        <taxon>Alphaproteobacteria</taxon>
        <taxon>Hyphomicrobiales</taxon>
        <taxon>Beijerinckiaceae</taxon>
        <taxon>Beijerinckia</taxon>
    </lineage>
</organism>
<dbReference type="Gene3D" id="3.60.15.10">
    <property type="entry name" value="Ribonuclease Z/Hydroxyacylglutathione hydrolase-like"/>
    <property type="match status" value="1"/>
</dbReference>
<dbReference type="InterPro" id="IPR041516">
    <property type="entry name" value="LACTB2_WH"/>
</dbReference>
<dbReference type="InterPro" id="IPR001279">
    <property type="entry name" value="Metallo-B-lactamas"/>
</dbReference>
<dbReference type="EMBL" id="CP001016">
    <property type="protein sequence ID" value="ACB94599.1"/>
    <property type="molecule type" value="Genomic_DNA"/>
</dbReference>
<protein>
    <submittedName>
        <fullName evidence="2">Beta-lactamase domain protein</fullName>
    </submittedName>
</protein>
<dbReference type="CDD" id="cd16278">
    <property type="entry name" value="metallo-hydrolase-like_MBL-fold"/>
    <property type="match status" value="1"/>
</dbReference>
<dbReference type="KEGG" id="bid:Bind_0953"/>
<feature type="domain" description="Metallo-beta-lactamase" evidence="1">
    <location>
        <begin position="44"/>
        <end position="221"/>
    </location>
</feature>